<proteinExistence type="inferred from homology"/>
<dbReference type="InterPro" id="IPR050563">
    <property type="entry name" value="4-hydroxybenzoyl-CoA_TE"/>
</dbReference>
<comment type="caution">
    <text evidence="3">The sequence shown here is derived from an EMBL/GenBank/DDBJ whole genome shotgun (WGS) entry which is preliminary data.</text>
</comment>
<dbReference type="OrthoDB" id="9791529at2"/>
<dbReference type="PANTHER" id="PTHR31793:SF27">
    <property type="entry name" value="NOVEL THIOESTERASE SUPERFAMILY DOMAIN AND SAPOSIN A-TYPE DOMAIN CONTAINING PROTEIN (0610012H03RIK)"/>
    <property type="match status" value="1"/>
</dbReference>
<dbReference type="Gene3D" id="3.10.129.10">
    <property type="entry name" value="Hotdog Thioesterase"/>
    <property type="match status" value="1"/>
</dbReference>
<name>A0A318UH22_9SPHI</name>
<dbReference type="AlphaFoldDB" id="A0A318UH22"/>
<evidence type="ECO:0000256" key="1">
    <source>
        <dbReference type="ARBA" id="ARBA00005953"/>
    </source>
</evidence>
<keyword evidence="4" id="KW-1185">Reference proteome</keyword>
<evidence type="ECO:0000313" key="4">
    <source>
        <dbReference type="Proteomes" id="UP000248198"/>
    </source>
</evidence>
<dbReference type="GO" id="GO:0047617">
    <property type="term" value="F:fatty acyl-CoA hydrolase activity"/>
    <property type="evidence" value="ECO:0007669"/>
    <property type="project" value="TreeGrafter"/>
</dbReference>
<comment type="similarity">
    <text evidence="1">Belongs to the 4-hydroxybenzoyl-CoA thioesterase family.</text>
</comment>
<dbReference type="Pfam" id="PF13279">
    <property type="entry name" value="4HBT_2"/>
    <property type="match status" value="1"/>
</dbReference>
<dbReference type="InterPro" id="IPR029069">
    <property type="entry name" value="HotDog_dom_sf"/>
</dbReference>
<dbReference type="SUPFAM" id="SSF54637">
    <property type="entry name" value="Thioesterase/thiol ester dehydrase-isomerase"/>
    <property type="match status" value="1"/>
</dbReference>
<evidence type="ECO:0000313" key="3">
    <source>
        <dbReference type="EMBL" id="PYF74308.1"/>
    </source>
</evidence>
<dbReference type="RefSeq" id="WP_110831502.1">
    <property type="nucleotide sequence ID" value="NZ_QKLU01000004.1"/>
</dbReference>
<keyword evidence="2 3" id="KW-0378">Hydrolase</keyword>
<dbReference type="CDD" id="cd00586">
    <property type="entry name" value="4HBT"/>
    <property type="match status" value="1"/>
</dbReference>
<evidence type="ECO:0000256" key="2">
    <source>
        <dbReference type="ARBA" id="ARBA00022801"/>
    </source>
</evidence>
<protein>
    <submittedName>
        <fullName evidence="3">Acyl-CoA thioester hydrolase</fullName>
    </submittedName>
</protein>
<sequence length="164" mass="18909">MENKLIKTPKSYVTITISDCDIMGHLNNIKYLEYFINAREEHLWEAYQLRIMDYVKTGIGWVVGSHEIKYLRPVIYYDKVCIRTAVIKIAASELIVESVMMDEQENSLKSILWTTFVPVEVKSGKRAQHPESFMEFAESVVLQNIDFEAGIAGRIKALKMDLKS</sequence>
<gene>
    <name evidence="3" type="ORF">B0O44_104479</name>
</gene>
<dbReference type="EMBL" id="QKLU01000004">
    <property type="protein sequence ID" value="PYF74308.1"/>
    <property type="molecule type" value="Genomic_DNA"/>
</dbReference>
<accession>A0A318UH22</accession>
<dbReference type="PANTHER" id="PTHR31793">
    <property type="entry name" value="4-HYDROXYBENZOYL-COA THIOESTERASE FAMILY MEMBER"/>
    <property type="match status" value="1"/>
</dbReference>
<dbReference type="Proteomes" id="UP000248198">
    <property type="component" value="Unassembled WGS sequence"/>
</dbReference>
<organism evidence="3 4">
    <name type="scientific">Pedobacter nutrimenti</name>
    <dbReference type="NCBI Taxonomy" id="1241337"/>
    <lineage>
        <taxon>Bacteria</taxon>
        <taxon>Pseudomonadati</taxon>
        <taxon>Bacteroidota</taxon>
        <taxon>Sphingobacteriia</taxon>
        <taxon>Sphingobacteriales</taxon>
        <taxon>Sphingobacteriaceae</taxon>
        <taxon>Pedobacter</taxon>
    </lineage>
</organism>
<reference evidence="3 4" key="1">
    <citation type="submission" date="2018-06" db="EMBL/GenBank/DDBJ databases">
        <title>Genomic Encyclopedia of Archaeal and Bacterial Type Strains, Phase II (KMG-II): from individual species to whole genera.</title>
        <authorList>
            <person name="Goeker M."/>
        </authorList>
    </citation>
    <scope>NUCLEOTIDE SEQUENCE [LARGE SCALE GENOMIC DNA]</scope>
    <source>
        <strain evidence="3 4">DSM 27372</strain>
    </source>
</reference>